<sequence length="309" mass="35562">MSFLFKTSFPSNGNNFFVRTLTFWEFKKVTKEWTGREGWNSGAHEYVPFYSICPNGHKGLFTNNNQLIASLSAVRYAKDFSFLGIFIVDPTYRQLGIGEILAKTVLTELNDCALLGVNGVKQQVGNYQRKYGFMPYHNNFRFSGIVKSQTFKNDFCKPEKELKIRGQENVDINQLIDYDANVFLYHREDFLKKWIKMPESYLLVAVEKEKICGYGVVSQCLNGNKIAPLFAKNERIAKKLYESFAYKFNGKLMQMDIPETNSSAVKLATQYGLYKTFETTRMYKGTAHLVKEQNKEAHQVYALTSLEIG</sequence>
<feature type="domain" description="N-acetyltransferase" evidence="1">
    <location>
        <begin position="38"/>
        <end position="113"/>
    </location>
</feature>
<dbReference type="Gene3D" id="3.40.630.30">
    <property type="match status" value="1"/>
</dbReference>
<proteinExistence type="predicted"/>
<dbReference type="Gene3D" id="3.40.630.90">
    <property type="match status" value="1"/>
</dbReference>
<evidence type="ECO:0000313" key="3">
    <source>
        <dbReference type="EMBL" id="EDP46580.1"/>
    </source>
</evidence>
<name>A8PPM9_9COXI</name>
<gene>
    <name evidence="3" type="ORF">RICGR_1342</name>
</gene>
<protein>
    <submittedName>
        <fullName evidence="3">Acetyltransferase</fullName>
    </submittedName>
</protein>
<dbReference type="InterPro" id="IPR041496">
    <property type="entry name" value="YitH/HolE_GNAT"/>
</dbReference>
<organism evidence="3 4">
    <name type="scientific">Rickettsiella grylli</name>
    <dbReference type="NCBI Taxonomy" id="59196"/>
    <lineage>
        <taxon>Bacteria</taxon>
        <taxon>Pseudomonadati</taxon>
        <taxon>Pseudomonadota</taxon>
        <taxon>Gammaproteobacteria</taxon>
        <taxon>Legionellales</taxon>
        <taxon>Coxiellaceae</taxon>
        <taxon>Rickettsiella</taxon>
    </lineage>
</organism>
<evidence type="ECO:0000259" key="1">
    <source>
        <dbReference type="Pfam" id="PF00583"/>
    </source>
</evidence>
<dbReference type="eggNOG" id="COG0454">
    <property type="taxonomic scope" value="Bacteria"/>
</dbReference>
<dbReference type="Pfam" id="PF00583">
    <property type="entry name" value="Acetyltransf_1"/>
    <property type="match status" value="1"/>
</dbReference>
<dbReference type="EMBL" id="AAQJ02000001">
    <property type="protein sequence ID" value="EDP46580.1"/>
    <property type="molecule type" value="Genomic_DNA"/>
</dbReference>
<dbReference type="Pfam" id="PF18014">
    <property type="entry name" value="Acetyltransf_18"/>
    <property type="match status" value="1"/>
</dbReference>
<dbReference type="SUPFAM" id="SSF55729">
    <property type="entry name" value="Acyl-CoA N-acyltransferases (Nat)"/>
    <property type="match status" value="1"/>
</dbReference>
<reference evidence="3" key="2">
    <citation type="submission" date="2007-10" db="EMBL/GenBank/DDBJ databases">
        <authorList>
            <person name="Myers G.S."/>
        </authorList>
    </citation>
    <scope>NUCLEOTIDE SEQUENCE [LARGE SCALE GENOMIC DNA]</scope>
</reference>
<dbReference type="RefSeq" id="WP_006035554.1">
    <property type="nucleotide sequence ID" value="NZ_AAQJ02000001.1"/>
</dbReference>
<dbReference type="CDD" id="cd04301">
    <property type="entry name" value="NAT_SF"/>
    <property type="match status" value="1"/>
</dbReference>
<dbReference type="InterPro" id="IPR000182">
    <property type="entry name" value="GNAT_dom"/>
</dbReference>
<dbReference type="PANTHER" id="PTHR47237:SF1">
    <property type="entry name" value="SLL0310 PROTEIN"/>
    <property type="match status" value="1"/>
</dbReference>
<dbReference type="InterPro" id="IPR016181">
    <property type="entry name" value="Acyl_CoA_acyltransferase"/>
</dbReference>
<dbReference type="InterPro" id="IPR052729">
    <property type="entry name" value="Acyl/Acetyltrans_Enzymes"/>
</dbReference>
<dbReference type="AlphaFoldDB" id="A8PPM9"/>
<dbReference type="OrthoDB" id="20916at2"/>
<comment type="caution">
    <text evidence="3">The sequence shown here is derived from an EMBL/GenBank/DDBJ whole genome shotgun (WGS) entry which is preliminary data.</text>
</comment>
<evidence type="ECO:0000313" key="4">
    <source>
        <dbReference type="Proteomes" id="UP000054075"/>
    </source>
</evidence>
<evidence type="ECO:0000259" key="2">
    <source>
        <dbReference type="Pfam" id="PF18014"/>
    </source>
</evidence>
<dbReference type="STRING" id="59196.RICGR_1342"/>
<accession>A8PPM9</accession>
<dbReference type="PANTHER" id="PTHR47237">
    <property type="entry name" value="SLL0310 PROTEIN"/>
    <property type="match status" value="1"/>
</dbReference>
<feature type="domain" description="YitH/HolE acetyltransferase (GNAT)" evidence="2">
    <location>
        <begin position="176"/>
        <end position="292"/>
    </location>
</feature>
<keyword evidence="4" id="KW-1185">Reference proteome</keyword>
<dbReference type="Proteomes" id="UP000054075">
    <property type="component" value="Unassembled WGS sequence"/>
</dbReference>
<reference evidence="3" key="1">
    <citation type="submission" date="2006-04" db="EMBL/GenBank/DDBJ databases">
        <authorList>
            <person name="Seshadri R."/>
            <person name="Federici B.A."/>
        </authorList>
    </citation>
    <scope>NUCLEOTIDE SEQUENCE [LARGE SCALE GENOMIC DNA]</scope>
</reference>
<dbReference type="GO" id="GO:0016747">
    <property type="term" value="F:acyltransferase activity, transferring groups other than amino-acyl groups"/>
    <property type="evidence" value="ECO:0007669"/>
    <property type="project" value="InterPro"/>
</dbReference>